<reference evidence="7 8" key="2">
    <citation type="journal article" date="2014" name="Genome Announc.">
        <title>Complete Genome Sequence of Coprothermobacter proteolyticus DSM 5265.</title>
        <authorList>
            <person name="Alexiev A."/>
            <person name="Coil D.A."/>
            <person name="Badger J.H."/>
            <person name="Enticknap J."/>
            <person name="Ward N."/>
            <person name="Robb F.T."/>
            <person name="Eisen J.A."/>
        </authorList>
    </citation>
    <scope>NUCLEOTIDE SEQUENCE [LARGE SCALE GENOMIC DNA]</scope>
    <source>
        <strain evidence="8">ATCC 35245 / DSM 5265 / OCM 4 / BT</strain>
    </source>
</reference>
<evidence type="ECO:0000256" key="3">
    <source>
        <dbReference type="ARBA" id="ARBA00022989"/>
    </source>
</evidence>
<comment type="subcellular location">
    <subcellularLocation>
        <location evidence="1">Membrane</location>
        <topology evidence="1">Multi-pass membrane protein</topology>
    </subcellularLocation>
</comment>
<organism evidence="7 8">
    <name type="scientific">Coprothermobacter proteolyticus (strain ATCC 35245 / DSM 5265 / OCM 4 / BT)</name>
    <dbReference type="NCBI Taxonomy" id="309798"/>
    <lineage>
        <taxon>Bacteria</taxon>
        <taxon>Pseudomonadati</taxon>
        <taxon>Coprothermobacterota</taxon>
        <taxon>Coprothermobacteria</taxon>
        <taxon>Coprothermobacterales</taxon>
        <taxon>Coprothermobacteraceae</taxon>
        <taxon>Coprothermobacter</taxon>
    </lineage>
</organism>
<dbReference type="GO" id="GO:0016020">
    <property type="term" value="C:membrane"/>
    <property type="evidence" value="ECO:0007669"/>
    <property type="project" value="UniProtKB-SubCell"/>
</dbReference>
<evidence type="ECO:0000256" key="5">
    <source>
        <dbReference type="SAM" id="Phobius"/>
    </source>
</evidence>
<feature type="transmembrane region" description="Helical" evidence="5">
    <location>
        <begin position="59"/>
        <end position="81"/>
    </location>
</feature>
<keyword evidence="8" id="KW-1185">Reference proteome</keyword>
<dbReference type="HOGENOM" id="CLU_081297_9_0_9"/>
<evidence type="ECO:0000259" key="6">
    <source>
        <dbReference type="Pfam" id="PF05154"/>
    </source>
</evidence>
<dbReference type="KEGG" id="cpo:COPRO5265_1057"/>
<dbReference type="InterPro" id="IPR007829">
    <property type="entry name" value="TM2"/>
</dbReference>
<keyword evidence="3 5" id="KW-1133">Transmembrane helix</keyword>
<dbReference type="AlphaFoldDB" id="B5Y9C7"/>
<evidence type="ECO:0000256" key="2">
    <source>
        <dbReference type="ARBA" id="ARBA00022692"/>
    </source>
</evidence>
<dbReference type="Pfam" id="PF05154">
    <property type="entry name" value="TM2"/>
    <property type="match status" value="1"/>
</dbReference>
<dbReference type="RefSeq" id="WP_012543810.1">
    <property type="nucleotide sequence ID" value="NC_011295.1"/>
</dbReference>
<evidence type="ECO:0000256" key="4">
    <source>
        <dbReference type="ARBA" id="ARBA00023136"/>
    </source>
</evidence>
<keyword evidence="4 5" id="KW-0472">Membrane</keyword>
<keyword evidence="2 5" id="KW-0812">Transmembrane</keyword>
<reference evidence="8" key="1">
    <citation type="submission" date="2008-08" db="EMBL/GenBank/DDBJ databases">
        <title>The complete genome sequence of Coprothermobacter proteolyticus strain ATCC 5245 / DSM 5265 / BT.</title>
        <authorList>
            <person name="Dodson R.J."/>
            <person name="Durkin A.S."/>
            <person name="Wu M."/>
            <person name="Eisen J."/>
            <person name="Sutton G."/>
        </authorList>
    </citation>
    <scope>NUCLEOTIDE SEQUENCE [LARGE SCALE GENOMIC DNA]</scope>
    <source>
        <strain evidence="8">ATCC 35245 / DSM 5265 / OCM 4 / BT</strain>
    </source>
</reference>
<evidence type="ECO:0000313" key="7">
    <source>
        <dbReference type="EMBL" id="ACI17158.1"/>
    </source>
</evidence>
<proteinExistence type="predicted"/>
<feature type="domain" description="TM2" evidence="6">
    <location>
        <begin position="25"/>
        <end position="73"/>
    </location>
</feature>
<sequence>MSVEKKQQLTEKQLTILESEMQKRRKNLVLSYVLLIFLGVLGVHKFYLGKNSQGVKYLVLFIAAWILGAGSIIFGGIGTLVGGEGGGLAAFGISALFGVLFMVVLWCFLLYDLFTLPSQVDRINEDIEDEIIAQLMNVSSSMESRQQ</sequence>
<feature type="transmembrane region" description="Helical" evidence="5">
    <location>
        <begin position="28"/>
        <end position="47"/>
    </location>
</feature>
<evidence type="ECO:0000256" key="1">
    <source>
        <dbReference type="ARBA" id="ARBA00004141"/>
    </source>
</evidence>
<dbReference type="eggNOG" id="COG2314">
    <property type="taxonomic scope" value="Bacteria"/>
</dbReference>
<dbReference type="Proteomes" id="UP000001732">
    <property type="component" value="Chromosome"/>
</dbReference>
<evidence type="ECO:0000313" key="8">
    <source>
        <dbReference type="Proteomes" id="UP000001732"/>
    </source>
</evidence>
<name>B5Y9C7_COPPD</name>
<feature type="transmembrane region" description="Helical" evidence="5">
    <location>
        <begin position="88"/>
        <end position="111"/>
    </location>
</feature>
<protein>
    <submittedName>
        <fullName evidence="7">TM2 domain protein</fullName>
    </submittedName>
</protein>
<dbReference type="EMBL" id="CP001145">
    <property type="protein sequence ID" value="ACI17158.1"/>
    <property type="molecule type" value="Genomic_DNA"/>
</dbReference>
<accession>B5Y9C7</accession>
<gene>
    <name evidence="7" type="ordered locus">COPRO5265_1057</name>
</gene>